<evidence type="ECO:0000313" key="2">
    <source>
        <dbReference type="Proteomes" id="UP000078541"/>
    </source>
</evidence>
<protein>
    <submittedName>
        <fullName evidence="1">Uncharacterized protein</fullName>
    </submittedName>
</protein>
<organism evidence="1 2">
    <name type="scientific">Trachymyrmex septentrionalis</name>
    <dbReference type="NCBI Taxonomy" id="34720"/>
    <lineage>
        <taxon>Eukaryota</taxon>
        <taxon>Metazoa</taxon>
        <taxon>Ecdysozoa</taxon>
        <taxon>Arthropoda</taxon>
        <taxon>Hexapoda</taxon>
        <taxon>Insecta</taxon>
        <taxon>Pterygota</taxon>
        <taxon>Neoptera</taxon>
        <taxon>Endopterygota</taxon>
        <taxon>Hymenoptera</taxon>
        <taxon>Apocrita</taxon>
        <taxon>Aculeata</taxon>
        <taxon>Formicoidea</taxon>
        <taxon>Formicidae</taxon>
        <taxon>Myrmicinae</taxon>
        <taxon>Trachymyrmex</taxon>
    </lineage>
</organism>
<accession>A0A195FC23</accession>
<name>A0A195FC23_9HYME</name>
<proteinExistence type="predicted"/>
<dbReference type="EMBL" id="KQ981685">
    <property type="protein sequence ID" value="KYN37963.1"/>
    <property type="molecule type" value="Genomic_DNA"/>
</dbReference>
<dbReference type="AlphaFoldDB" id="A0A195FC23"/>
<keyword evidence="2" id="KW-1185">Reference proteome</keyword>
<gene>
    <name evidence="1" type="ORF">ALC56_07587</name>
</gene>
<reference evidence="1 2" key="1">
    <citation type="submission" date="2016-03" db="EMBL/GenBank/DDBJ databases">
        <title>Trachymyrmex septentrionalis WGS genome.</title>
        <authorList>
            <person name="Nygaard S."/>
            <person name="Hu H."/>
            <person name="Boomsma J."/>
            <person name="Zhang G."/>
        </authorList>
    </citation>
    <scope>NUCLEOTIDE SEQUENCE [LARGE SCALE GENOMIC DNA]</scope>
    <source>
        <strain evidence="1">Tsep2-gDNA-1</strain>
        <tissue evidence="1">Whole body</tissue>
    </source>
</reference>
<evidence type="ECO:0000313" key="1">
    <source>
        <dbReference type="EMBL" id="KYN37963.1"/>
    </source>
</evidence>
<dbReference type="Proteomes" id="UP000078541">
    <property type="component" value="Unassembled WGS sequence"/>
</dbReference>
<sequence>MLAKVRDNKRSTCLRDASTTVLIINSVRNTGGSNKTTDDRVPLITCRQSVMSVRIMLAESTDYWIFHVDYVTLANDDTNHEAVKEGAHRIAEIHRLCAEPFQSDICVVEYTRAALPTI</sequence>